<accession>A0AAI9TBD7</accession>
<organism evidence="2 3">
    <name type="scientific">Penicillium thymicola</name>
    <dbReference type="NCBI Taxonomy" id="293382"/>
    <lineage>
        <taxon>Eukaryota</taxon>
        <taxon>Fungi</taxon>
        <taxon>Dikarya</taxon>
        <taxon>Ascomycota</taxon>
        <taxon>Pezizomycotina</taxon>
        <taxon>Eurotiomycetes</taxon>
        <taxon>Eurotiomycetidae</taxon>
        <taxon>Eurotiales</taxon>
        <taxon>Aspergillaceae</taxon>
        <taxon>Penicillium</taxon>
    </lineage>
</organism>
<dbReference type="EMBL" id="LACB01000374">
    <property type="protein sequence ID" value="KAJ9484037.1"/>
    <property type="molecule type" value="Genomic_DNA"/>
</dbReference>
<feature type="repeat" description="ANK" evidence="1">
    <location>
        <begin position="258"/>
        <end position="279"/>
    </location>
</feature>
<dbReference type="PANTHER" id="PTHR24121">
    <property type="entry name" value="NO MECHANORECEPTOR POTENTIAL C, ISOFORM D-RELATED"/>
    <property type="match status" value="1"/>
</dbReference>
<dbReference type="PROSITE" id="PS50088">
    <property type="entry name" value="ANK_REPEAT"/>
    <property type="match status" value="2"/>
</dbReference>
<keyword evidence="1" id="KW-0040">ANK repeat</keyword>
<dbReference type="PROSITE" id="PS50297">
    <property type="entry name" value="ANK_REP_REGION"/>
    <property type="match status" value="2"/>
</dbReference>
<dbReference type="Pfam" id="PF12796">
    <property type="entry name" value="Ank_2"/>
    <property type="match status" value="1"/>
</dbReference>
<gene>
    <name evidence="2" type="ORF">VN97_g9343</name>
</gene>
<reference evidence="2" key="2">
    <citation type="journal article" date="2016" name="Fungal Biol.">
        <title>Ochratoxin A production by Penicillium thymicola.</title>
        <authorList>
            <person name="Nguyen H.D.T."/>
            <person name="McMullin D.R."/>
            <person name="Ponomareva E."/>
            <person name="Riley R."/>
            <person name="Pomraning K.R."/>
            <person name="Baker S.E."/>
            <person name="Seifert K.A."/>
        </authorList>
    </citation>
    <scope>NUCLEOTIDE SEQUENCE</scope>
    <source>
        <strain evidence="2">DAOM 180753</strain>
    </source>
</reference>
<evidence type="ECO:0000313" key="3">
    <source>
        <dbReference type="Proteomes" id="UP001227192"/>
    </source>
</evidence>
<reference evidence="2" key="1">
    <citation type="submission" date="2015-06" db="EMBL/GenBank/DDBJ databases">
        <authorList>
            <person name="Nguyen H."/>
        </authorList>
    </citation>
    <scope>NUCLEOTIDE SEQUENCE</scope>
    <source>
        <strain evidence="2">DAOM 180753</strain>
    </source>
</reference>
<dbReference type="InterPro" id="IPR002110">
    <property type="entry name" value="Ankyrin_rpt"/>
</dbReference>
<feature type="repeat" description="ANK" evidence="1">
    <location>
        <begin position="225"/>
        <end position="257"/>
    </location>
</feature>
<dbReference type="SMART" id="SM00248">
    <property type="entry name" value="ANK"/>
    <property type="match status" value="7"/>
</dbReference>
<keyword evidence="3" id="KW-1185">Reference proteome</keyword>
<dbReference type="Proteomes" id="UP001227192">
    <property type="component" value="Unassembled WGS sequence"/>
</dbReference>
<evidence type="ECO:0000256" key="1">
    <source>
        <dbReference type="PROSITE-ProRule" id="PRU00023"/>
    </source>
</evidence>
<dbReference type="PANTHER" id="PTHR24121:SF21">
    <property type="entry name" value="ANKYRIN REPEAT FAMILY PROTEIN"/>
    <property type="match status" value="1"/>
</dbReference>
<comment type="caution">
    <text evidence="2">The sequence shown here is derived from an EMBL/GenBank/DDBJ whole genome shotgun (WGS) entry which is preliminary data.</text>
</comment>
<name>A0AAI9TBD7_PENTH</name>
<evidence type="ECO:0000313" key="2">
    <source>
        <dbReference type="EMBL" id="KAJ9484037.1"/>
    </source>
</evidence>
<dbReference type="AlphaFoldDB" id="A0AAI9TBD7"/>
<sequence>MWRQRPESNTLIYSGKLGAGKSVMLANMVDDLSLSQGCLCIGGCTEFSRGASLLNFKSVSNKTNSLIIELLPQAVQVLNAQDSQFALKILHSAVTNDDEALVGIFASSPVNITSNTEVWSIIHAAVIRGNGTIIQLMFDPVRTPCLDDNTTLMYDPLHLVAEAGDEYLTKFFLDSGKINAKSRDGRGQTPLHRVTQRYNGRSEHMFLKHFLLLEAPEAANQRDLCGQTPLHIAALKGDLGIVRLLLHYGAQPRLADDQGCIPLHYAVENGYLDVARSLIHFDEISVNRRNSQGRTPLHIATIKGLVGIVSEIMNVPNVEVEASDFKLGTPLSYAIELRHASIAKLLYDSRAKRPRVPDIRICQYS</sequence>
<dbReference type="SUPFAM" id="SSF48403">
    <property type="entry name" value="Ankyrin repeat"/>
    <property type="match status" value="1"/>
</dbReference>
<protein>
    <submittedName>
        <fullName evidence="2">Uncharacterized protein</fullName>
    </submittedName>
</protein>
<dbReference type="Gene3D" id="1.25.40.20">
    <property type="entry name" value="Ankyrin repeat-containing domain"/>
    <property type="match status" value="2"/>
</dbReference>
<dbReference type="InterPro" id="IPR036770">
    <property type="entry name" value="Ankyrin_rpt-contain_sf"/>
</dbReference>
<proteinExistence type="predicted"/>